<reference evidence="3 4" key="1">
    <citation type="submission" date="2016-07" db="EMBL/GenBank/DDBJ databases">
        <title>Draft genome of the white-rot fungus Obba rivulosa 3A-2.</title>
        <authorList>
            <consortium name="DOE Joint Genome Institute"/>
            <person name="Miettinen O."/>
            <person name="Riley R."/>
            <person name="Acob R."/>
            <person name="Barry K."/>
            <person name="Cullen D."/>
            <person name="De Vries R."/>
            <person name="Hainaut M."/>
            <person name="Hatakka A."/>
            <person name="Henrissat B."/>
            <person name="Hilden K."/>
            <person name="Kuo R."/>
            <person name="Labutti K."/>
            <person name="Lipzen A."/>
            <person name="Makela M.R."/>
            <person name="Sandor L."/>
            <person name="Spatafora J.W."/>
            <person name="Grigoriev I.V."/>
            <person name="Hibbett D.S."/>
        </authorList>
    </citation>
    <scope>NUCLEOTIDE SEQUENCE [LARGE SCALE GENOMIC DNA]</scope>
    <source>
        <strain evidence="3 4">3A-2</strain>
    </source>
</reference>
<gene>
    <name evidence="3" type="ORF">OBBRIDRAFT_885079</name>
</gene>
<feature type="domain" description="DUF6699" evidence="2">
    <location>
        <begin position="104"/>
        <end position="211"/>
    </location>
</feature>
<sequence length="230" mass="24312">MHTPSSPAMSAYTPSTPGYHTRVSTASTMLPTPPREGSSTSERGTPSPYAPSLASVVLPTPAHRGVPYGLMTPPASPARPSSCHAGAPAILHPLLSVQHATTSIYFDLRLPTQQIQLFHAYAQNPLYEPATRPPTSRLLVGVLDVVVEVAGARGAPVTVLDVLNQIAAEMTRSSRASNLTRGSPLGQRPATPRATRKIDMLGRNVVFAGLELAVLNGAECWVLRAVIASR</sequence>
<accession>A0A8E2DQL7</accession>
<dbReference type="EMBL" id="KV722348">
    <property type="protein sequence ID" value="OCH93985.1"/>
    <property type="molecule type" value="Genomic_DNA"/>
</dbReference>
<name>A0A8E2DQL7_9APHY</name>
<evidence type="ECO:0000259" key="2">
    <source>
        <dbReference type="Pfam" id="PF20415"/>
    </source>
</evidence>
<organism evidence="3 4">
    <name type="scientific">Obba rivulosa</name>
    <dbReference type="NCBI Taxonomy" id="1052685"/>
    <lineage>
        <taxon>Eukaryota</taxon>
        <taxon>Fungi</taxon>
        <taxon>Dikarya</taxon>
        <taxon>Basidiomycota</taxon>
        <taxon>Agaricomycotina</taxon>
        <taxon>Agaricomycetes</taxon>
        <taxon>Polyporales</taxon>
        <taxon>Gelatoporiaceae</taxon>
        <taxon>Obba</taxon>
    </lineage>
</organism>
<feature type="compositionally biased region" description="Polar residues" evidence="1">
    <location>
        <begin position="1"/>
        <end position="30"/>
    </location>
</feature>
<proteinExistence type="predicted"/>
<evidence type="ECO:0000256" key="1">
    <source>
        <dbReference type="SAM" id="MobiDB-lite"/>
    </source>
</evidence>
<dbReference type="InterPro" id="IPR046522">
    <property type="entry name" value="DUF6699"/>
</dbReference>
<evidence type="ECO:0000313" key="4">
    <source>
        <dbReference type="Proteomes" id="UP000250043"/>
    </source>
</evidence>
<feature type="region of interest" description="Disordered" evidence="1">
    <location>
        <begin position="173"/>
        <end position="193"/>
    </location>
</feature>
<evidence type="ECO:0000313" key="3">
    <source>
        <dbReference type="EMBL" id="OCH93985.1"/>
    </source>
</evidence>
<feature type="region of interest" description="Disordered" evidence="1">
    <location>
        <begin position="1"/>
        <end position="54"/>
    </location>
</feature>
<dbReference type="Pfam" id="PF20415">
    <property type="entry name" value="DUF6699"/>
    <property type="match status" value="1"/>
</dbReference>
<protein>
    <recommendedName>
        <fullName evidence="2">DUF6699 domain-containing protein</fullName>
    </recommendedName>
</protein>
<dbReference type="OrthoDB" id="3265169at2759"/>
<dbReference type="Proteomes" id="UP000250043">
    <property type="component" value="Unassembled WGS sequence"/>
</dbReference>
<dbReference type="AlphaFoldDB" id="A0A8E2DQL7"/>
<keyword evidence="4" id="KW-1185">Reference proteome</keyword>